<dbReference type="WBParaSite" id="HPLM_0000167101-mRNA-1">
    <property type="protein sequence ID" value="HPLM_0000167101-mRNA-1"/>
    <property type="gene ID" value="HPLM_0000167101"/>
</dbReference>
<evidence type="ECO:0000313" key="1">
    <source>
        <dbReference type="WBParaSite" id="HPLM_0000167101-mRNA-1"/>
    </source>
</evidence>
<protein>
    <submittedName>
        <fullName evidence="1">Rho-GAP domain-containing protein</fullName>
    </submittedName>
</protein>
<dbReference type="AlphaFoldDB" id="A0A0N4VWK1"/>
<accession>A0A0N4VWK1</accession>
<sequence length="60" mass="6660">LGGDEAMTKPELMEAIEDFLKAQLLCKDEDAVVPAVLLLYSVNKKPVREVSMLINLQCLL</sequence>
<proteinExistence type="predicted"/>
<organism evidence="1">
    <name type="scientific">Haemonchus placei</name>
    <name type="common">Barber's pole worm</name>
    <dbReference type="NCBI Taxonomy" id="6290"/>
    <lineage>
        <taxon>Eukaryota</taxon>
        <taxon>Metazoa</taxon>
        <taxon>Ecdysozoa</taxon>
        <taxon>Nematoda</taxon>
        <taxon>Chromadorea</taxon>
        <taxon>Rhabditida</taxon>
        <taxon>Rhabditina</taxon>
        <taxon>Rhabditomorpha</taxon>
        <taxon>Strongyloidea</taxon>
        <taxon>Trichostrongylidae</taxon>
        <taxon>Haemonchus</taxon>
    </lineage>
</organism>
<reference evidence="1" key="1">
    <citation type="submission" date="2017-02" db="UniProtKB">
        <authorList>
            <consortium name="WormBaseParasite"/>
        </authorList>
    </citation>
    <scope>IDENTIFICATION</scope>
</reference>
<name>A0A0N4VWK1_HAEPC</name>